<dbReference type="Pfam" id="PF05199">
    <property type="entry name" value="GMC_oxred_C"/>
    <property type="match status" value="1"/>
</dbReference>
<organism evidence="3 4">
    <name type="scientific">Photobacterium kishitanii</name>
    <dbReference type="NCBI Taxonomy" id="318456"/>
    <lineage>
        <taxon>Bacteria</taxon>
        <taxon>Pseudomonadati</taxon>
        <taxon>Pseudomonadota</taxon>
        <taxon>Gammaproteobacteria</taxon>
        <taxon>Vibrionales</taxon>
        <taxon>Vibrionaceae</taxon>
        <taxon>Photobacterium</taxon>
    </lineage>
</organism>
<evidence type="ECO:0000313" key="4">
    <source>
        <dbReference type="Proteomes" id="UP000241426"/>
    </source>
</evidence>
<comment type="similarity">
    <text evidence="1">Belongs to the GMC oxidoreductase family.</text>
</comment>
<evidence type="ECO:0000313" key="3">
    <source>
        <dbReference type="EMBL" id="PSU89012.1"/>
    </source>
</evidence>
<dbReference type="PANTHER" id="PTHR11552">
    <property type="entry name" value="GLUCOSE-METHANOL-CHOLINE GMC OXIDOREDUCTASE"/>
    <property type="match status" value="1"/>
</dbReference>
<dbReference type="SUPFAM" id="SSF54373">
    <property type="entry name" value="FAD-linked reductases, C-terminal domain"/>
    <property type="match status" value="1"/>
</dbReference>
<protein>
    <submittedName>
        <fullName evidence="3">Glucose-methanol-choline oxidoreductase</fullName>
    </submittedName>
</protein>
<dbReference type="AlphaFoldDB" id="A0A2T3KAM3"/>
<dbReference type="Pfam" id="PF00732">
    <property type="entry name" value="GMC_oxred_N"/>
    <property type="match status" value="2"/>
</dbReference>
<accession>A0A2T3KAM3</accession>
<dbReference type="InterPro" id="IPR007867">
    <property type="entry name" value="GMC_OxRtase_C"/>
</dbReference>
<sequence length="689" mass="76409">MLSIKSLILLFKKALIIIAKLLITGLLLPISVMAHAENYKAVYDYIVVGAGAGGGPLASSLAERGFKVLLVEAGDLNPADKDLMDAPALHVKASEHPRLSWQYFINHYSDPNRNKLDSKHCPQKSGCPNNSTGIFYPRGSTIGGSTAVNAMISVIPHNSDWDNIAKMTGDDSWSASNMRHYLTKVERNLYGKNESTGHGRQGWQPINHNALLAPNKNGQLYSPLSPAVKFSYLDIFAGAVKQADRGQADHPSFLFPFKDINKLRSNNEPEGLYQVPVAVDEQGRRSGVAGRITSTIEAGYPLTLKTHTLATKVVMVKHHNTLPKAEGIEVLHGAHLYRADRNSAASIAPTPTYYRASKEVILSAGAFNTPQLLMLSGIGDKKELQKHGITVNVNLPGVGKNLQDRYEIPLVFEKRHRFWIFDFGPKNFPALTNCNFDPYNKDNCHRDWENQQKGVYTQPGALISMVTKSQRYDLHGNKKAITNEINQLDPDLYIFAIGGTFKGYYPGYSEDTFDPDNQYTWLLLKGHSNNRGVVSLRSADPLDTPIINFKYFGDPQAGVTPSNEHYDDLEAIMKGVKLIRKTARYSTKATFNKVFHKEVWPGNHINTDREIQNFIMNESWGHHASCTAKIGSIDDPMAVLDSNFKVYGTDGLRVVDASVFPNIPGFFPTIAIYMLSEKAADVIAQDAFN</sequence>
<dbReference type="Gene3D" id="3.30.560.10">
    <property type="entry name" value="Glucose Oxidase, domain 3"/>
    <property type="match status" value="1"/>
</dbReference>
<dbReference type="PANTHER" id="PTHR11552:SF213">
    <property type="entry name" value="DEHYDROGENASE, PUTATIVE-RELATED"/>
    <property type="match status" value="1"/>
</dbReference>
<dbReference type="PIRSF" id="PIRSF000137">
    <property type="entry name" value="Alcohol_oxidase"/>
    <property type="match status" value="1"/>
</dbReference>
<dbReference type="PROSITE" id="PS00624">
    <property type="entry name" value="GMC_OXRED_2"/>
    <property type="match status" value="1"/>
</dbReference>
<dbReference type="InterPro" id="IPR000172">
    <property type="entry name" value="GMC_OxRdtase_N"/>
</dbReference>
<evidence type="ECO:0000259" key="2">
    <source>
        <dbReference type="PROSITE" id="PS00624"/>
    </source>
</evidence>
<dbReference type="InterPro" id="IPR036188">
    <property type="entry name" value="FAD/NAD-bd_sf"/>
</dbReference>
<dbReference type="SUPFAM" id="SSF51905">
    <property type="entry name" value="FAD/NAD(P)-binding domain"/>
    <property type="match status" value="2"/>
</dbReference>
<comment type="caution">
    <text evidence="3">The sequence shown here is derived from an EMBL/GenBank/DDBJ whole genome shotgun (WGS) entry which is preliminary data.</text>
</comment>
<dbReference type="EMBL" id="PYNF01000049">
    <property type="protein sequence ID" value="PSU89012.1"/>
    <property type="molecule type" value="Genomic_DNA"/>
</dbReference>
<dbReference type="GO" id="GO:0016614">
    <property type="term" value="F:oxidoreductase activity, acting on CH-OH group of donors"/>
    <property type="evidence" value="ECO:0007669"/>
    <property type="project" value="InterPro"/>
</dbReference>
<proteinExistence type="inferred from homology"/>
<name>A0A2T3KAM3_9GAMM</name>
<evidence type="ECO:0000256" key="1">
    <source>
        <dbReference type="ARBA" id="ARBA00010790"/>
    </source>
</evidence>
<reference evidence="3 4" key="1">
    <citation type="submission" date="2018-01" db="EMBL/GenBank/DDBJ databases">
        <title>Whole genome sequencing of Histamine producing bacteria.</title>
        <authorList>
            <person name="Butler K."/>
        </authorList>
    </citation>
    <scope>NUCLEOTIDE SEQUENCE [LARGE SCALE GENOMIC DNA]</scope>
    <source>
        <strain evidence="3 4">FS-7.2</strain>
    </source>
</reference>
<gene>
    <name evidence="3" type="ORF">C9J27_24985</name>
</gene>
<dbReference type="Proteomes" id="UP000241426">
    <property type="component" value="Unassembled WGS sequence"/>
</dbReference>
<feature type="domain" description="Glucose-methanol-choline oxidoreductase N-terminal" evidence="2">
    <location>
        <begin position="365"/>
        <end position="379"/>
    </location>
</feature>
<dbReference type="RefSeq" id="WP_058120447.1">
    <property type="nucleotide sequence ID" value="NZ_PYNF01000049.1"/>
</dbReference>
<dbReference type="GO" id="GO:0050660">
    <property type="term" value="F:flavin adenine dinucleotide binding"/>
    <property type="evidence" value="ECO:0007669"/>
    <property type="project" value="InterPro"/>
</dbReference>
<dbReference type="Gene3D" id="3.50.50.60">
    <property type="entry name" value="FAD/NAD(P)-binding domain"/>
    <property type="match status" value="1"/>
</dbReference>
<dbReference type="InterPro" id="IPR012132">
    <property type="entry name" value="GMC_OxRdtase"/>
</dbReference>